<accession>K0IWC5</accession>
<dbReference type="RefSeq" id="WP_015009375.1">
    <property type="nucleotide sequence ID" value="NC_018704.1"/>
</dbReference>
<proteinExistence type="predicted"/>
<sequence>MKENEDRVEQLNTFISFYTGYKPKLDEYMTVLRRISIVTSQTTIDNNAVINLLTELSELVKTDR</sequence>
<dbReference type="STRING" id="698758.AXY_06380"/>
<dbReference type="Proteomes" id="UP000006294">
    <property type="component" value="Chromosome"/>
</dbReference>
<evidence type="ECO:0000313" key="2">
    <source>
        <dbReference type="Proteomes" id="UP000006294"/>
    </source>
</evidence>
<evidence type="ECO:0000313" key="1">
    <source>
        <dbReference type="EMBL" id="BAM46770.1"/>
    </source>
</evidence>
<organism evidence="1 2">
    <name type="scientific">Amphibacillus xylanus (strain ATCC 51415 / DSM 6626 / JCM 7361 / LMG 17667 / NBRC 15112 / Ep01)</name>
    <dbReference type="NCBI Taxonomy" id="698758"/>
    <lineage>
        <taxon>Bacteria</taxon>
        <taxon>Bacillati</taxon>
        <taxon>Bacillota</taxon>
        <taxon>Bacilli</taxon>
        <taxon>Bacillales</taxon>
        <taxon>Bacillaceae</taxon>
        <taxon>Amphibacillus</taxon>
    </lineage>
</organism>
<dbReference type="EMBL" id="AP012050">
    <property type="protein sequence ID" value="BAM46770.1"/>
    <property type="molecule type" value="Genomic_DNA"/>
</dbReference>
<reference evidence="1 2" key="1">
    <citation type="submission" date="2011-01" db="EMBL/GenBank/DDBJ databases">
        <title>Whole genome sequence of Amphibacillus xylinus NBRC 15112.</title>
        <authorList>
            <person name="Nakazawa H."/>
            <person name="Katano Y."/>
            <person name="Nakamura S."/>
            <person name="Sasagawa M."/>
            <person name="Fukada J."/>
            <person name="Arai T."/>
            <person name="Sasakura N."/>
            <person name="Mochizuki D."/>
            <person name="Hosoyama A."/>
            <person name="Harada K."/>
            <person name="Horikawa H."/>
            <person name="Kato Y."/>
            <person name="Harada T."/>
            <person name="Sasaki K."/>
            <person name="Sekiguchi M."/>
            <person name="Hodoyama M."/>
            <person name="Nishiko R."/>
            <person name="Narita H."/>
            <person name="Hanamaki A."/>
            <person name="Hata C."/>
            <person name="Konno Y."/>
            <person name="Niimura Y."/>
            <person name="Yamazaki S."/>
            <person name="Fujita N."/>
        </authorList>
    </citation>
    <scope>NUCLEOTIDE SEQUENCE [LARGE SCALE GENOMIC DNA]</scope>
    <source>
        <strain evidence="2">ATCC 51415 / DSM 6626 / JCM 7361 / LMG 17667 / NBRC 15112 / Ep01</strain>
    </source>
</reference>
<dbReference type="HOGENOM" id="CLU_2857778_0_0_9"/>
<protein>
    <submittedName>
        <fullName evidence="1">Uncharacterized protein</fullName>
    </submittedName>
</protein>
<dbReference type="AlphaFoldDB" id="K0IWC5"/>
<dbReference type="KEGG" id="axl:AXY_06380"/>
<keyword evidence="2" id="KW-1185">Reference proteome</keyword>
<gene>
    <name evidence="1" type="ordered locus">AXY_06380</name>
</gene>
<name>K0IWC5_AMPXN</name>